<accession>A0ABW0YRH4</accession>
<keyword evidence="3" id="KW-1185">Reference proteome</keyword>
<protein>
    <submittedName>
        <fullName evidence="2">GNAT family N-acetyltransferase</fullName>
        <ecNumber evidence="2">2.3.-.-</ecNumber>
    </submittedName>
</protein>
<dbReference type="SUPFAM" id="SSF55729">
    <property type="entry name" value="Acyl-CoA N-acyltransferases (Nat)"/>
    <property type="match status" value="1"/>
</dbReference>
<dbReference type="RefSeq" id="WP_385942540.1">
    <property type="nucleotide sequence ID" value="NZ_JBHSOZ010000009.1"/>
</dbReference>
<reference evidence="3" key="1">
    <citation type="journal article" date="2019" name="Int. J. Syst. Evol. Microbiol.">
        <title>The Global Catalogue of Microorganisms (GCM) 10K type strain sequencing project: providing services to taxonomists for standard genome sequencing and annotation.</title>
        <authorList>
            <consortium name="The Broad Institute Genomics Platform"/>
            <consortium name="The Broad Institute Genome Sequencing Center for Infectious Disease"/>
            <person name="Wu L."/>
            <person name="Ma J."/>
        </authorList>
    </citation>
    <scope>NUCLEOTIDE SEQUENCE [LARGE SCALE GENOMIC DNA]</scope>
    <source>
        <strain evidence="3">CECT 7184</strain>
    </source>
</reference>
<keyword evidence="2" id="KW-0012">Acyltransferase</keyword>
<dbReference type="EMBL" id="JBHSOZ010000009">
    <property type="protein sequence ID" value="MFC5714026.1"/>
    <property type="molecule type" value="Genomic_DNA"/>
</dbReference>
<dbReference type="PANTHER" id="PTHR43415">
    <property type="entry name" value="SPERMIDINE N(1)-ACETYLTRANSFERASE"/>
    <property type="match status" value="1"/>
</dbReference>
<dbReference type="PANTHER" id="PTHR43415:SF5">
    <property type="entry name" value="ACETYLTRANSFERASE"/>
    <property type="match status" value="1"/>
</dbReference>
<feature type="domain" description="N-acetyltransferase" evidence="1">
    <location>
        <begin position="12"/>
        <end position="169"/>
    </location>
</feature>
<gene>
    <name evidence="2" type="ORF">ACFPU1_14790</name>
</gene>
<dbReference type="Pfam" id="PF13302">
    <property type="entry name" value="Acetyltransf_3"/>
    <property type="match status" value="1"/>
</dbReference>
<dbReference type="EC" id="2.3.-.-" evidence="2"/>
<organism evidence="2 3">
    <name type="scientific">Thalassorhabdus alkalitolerans</name>
    <dbReference type="NCBI Taxonomy" id="2282697"/>
    <lineage>
        <taxon>Bacteria</taxon>
        <taxon>Bacillati</taxon>
        <taxon>Bacillota</taxon>
        <taxon>Bacilli</taxon>
        <taxon>Bacillales</taxon>
        <taxon>Bacillaceae</taxon>
        <taxon>Thalassorhabdus</taxon>
    </lineage>
</organism>
<dbReference type="Gene3D" id="3.40.630.30">
    <property type="match status" value="1"/>
</dbReference>
<dbReference type="Proteomes" id="UP001596142">
    <property type="component" value="Unassembled WGS sequence"/>
</dbReference>
<dbReference type="InterPro" id="IPR016181">
    <property type="entry name" value="Acyl_CoA_acyltransferase"/>
</dbReference>
<dbReference type="CDD" id="cd04301">
    <property type="entry name" value="NAT_SF"/>
    <property type="match status" value="1"/>
</dbReference>
<dbReference type="InterPro" id="IPR000182">
    <property type="entry name" value="GNAT_dom"/>
</dbReference>
<sequence>MITMEYFGKDDIEIVMKWACSPRFLMQWAGPTFSYPLTKEQLMEYISKANQTDSTRYVFKIIQNNTREVIGHISIGAVNRYNRSARIGKVIIDEKYRGLGYGTQVIKEAIHFGFDRLGLHRISLGVWDFNEQALVCYKKIGFIEEGRKRDFRRFENEYWTLVEMSMLEDEWKEIKDKERQNTPSILHS</sequence>
<proteinExistence type="predicted"/>
<name>A0ABW0YRH4_9BACI</name>
<evidence type="ECO:0000313" key="3">
    <source>
        <dbReference type="Proteomes" id="UP001596142"/>
    </source>
</evidence>
<dbReference type="GO" id="GO:0016746">
    <property type="term" value="F:acyltransferase activity"/>
    <property type="evidence" value="ECO:0007669"/>
    <property type="project" value="UniProtKB-KW"/>
</dbReference>
<dbReference type="PROSITE" id="PS51186">
    <property type="entry name" value="GNAT"/>
    <property type="match status" value="1"/>
</dbReference>
<evidence type="ECO:0000313" key="2">
    <source>
        <dbReference type="EMBL" id="MFC5714026.1"/>
    </source>
</evidence>
<evidence type="ECO:0000259" key="1">
    <source>
        <dbReference type="PROSITE" id="PS51186"/>
    </source>
</evidence>
<comment type="caution">
    <text evidence="2">The sequence shown here is derived from an EMBL/GenBank/DDBJ whole genome shotgun (WGS) entry which is preliminary data.</text>
</comment>
<keyword evidence="2" id="KW-0808">Transferase</keyword>